<organism evidence="2 3">
    <name type="scientific">Geovibrio thiophilus</name>
    <dbReference type="NCBI Taxonomy" id="139438"/>
    <lineage>
        <taxon>Bacteria</taxon>
        <taxon>Pseudomonadati</taxon>
        <taxon>Deferribacterota</taxon>
        <taxon>Deferribacteres</taxon>
        <taxon>Deferribacterales</taxon>
        <taxon>Geovibrionaceae</taxon>
        <taxon>Geovibrio</taxon>
    </lineage>
</organism>
<evidence type="ECO:0000313" key="3">
    <source>
        <dbReference type="Proteomes" id="UP000287502"/>
    </source>
</evidence>
<accession>A0A3R5XY86</accession>
<dbReference type="SUPFAM" id="SSF46955">
    <property type="entry name" value="Putative DNA-binding domain"/>
    <property type="match status" value="1"/>
</dbReference>
<dbReference type="OrthoDB" id="5459819at2"/>
<dbReference type="Pfam" id="PF12728">
    <property type="entry name" value="HTH_17"/>
    <property type="match status" value="1"/>
</dbReference>
<dbReference type="Proteomes" id="UP000287502">
    <property type="component" value="Chromosome"/>
</dbReference>
<dbReference type="InterPro" id="IPR041657">
    <property type="entry name" value="HTH_17"/>
</dbReference>
<dbReference type="InterPro" id="IPR009061">
    <property type="entry name" value="DNA-bd_dom_put_sf"/>
</dbReference>
<dbReference type="GO" id="GO:0003677">
    <property type="term" value="F:DNA binding"/>
    <property type="evidence" value="ECO:0007669"/>
    <property type="project" value="UniProtKB-KW"/>
</dbReference>
<keyword evidence="2" id="KW-0238">DNA-binding</keyword>
<dbReference type="Gene3D" id="1.10.1660.10">
    <property type="match status" value="1"/>
</dbReference>
<keyword evidence="3" id="KW-1185">Reference proteome</keyword>
<dbReference type="AlphaFoldDB" id="A0A3R5XY86"/>
<proteinExistence type="predicted"/>
<dbReference type="InterPro" id="IPR010093">
    <property type="entry name" value="SinI_DNA-bd"/>
</dbReference>
<sequence>MVYRELEWEEKSIKEELAKIPHGFLSVSQAAEILQVNPLTVKRWIWRVELPAWNTRTDGKGHWRIAKQSIAEFVQKRNSMNIDFY</sequence>
<evidence type="ECO:0000313" key="2">
    <source>
        <dbReference type="EMBL" id="QAR34167.1"/>
    </source>
</evidence>
<dbReference type="RefSeq" id="WP_128467472.1">
    <property type="nucleotide sequence ID" value="NZ_CP035108.1"/>
</dbReference>
<gene>
    <name evidence="2" type="ORF">EP073_12350</name>
</gene>
<dbReference type="KEGG" id="gtl:EP073_12350"/>
<dbReference type="NCBIfam" id="TIGR01764">
    <property type="entry name" value="excise"/>
    <property type="match status" value="1"/>
</dbReference>
<feature type="domain" description="Helix-turn-helix" evidence="1">
    <location>
        <begin position="24"/>
        <end position="77"/>
    </location>
</feature>
<name>A0A3R5XY86_9BACT</name>
<reference evidence="2 3" key="1">
    <citation type="submission" date="2019-01" db="EMBL/GenBank/DDBJ databases">
        <title>Geovibrio thiophilus DSM 11263, complete genome.</title>
        <authorList>
            <person name="Spring S."/>
            <person name="Bunk B."/>
            <person name="Sproer C."/>
        </authorList>
    </citation>
    <scope>NUCLEOTIDE SEQUENCE [LARGE SCALE GENOMIC DNA]</scope>
    <source>
        <strain evidence="2 3">DSM 11263</strain>
    </source>
</reference>
<protein>
    <submittedName>
        <fullName evidence="2">DNA-binding protein</fullName>
    </submittedName>
</protein>
<dbReference type="EMBL" id="CP035108">
    <property type="protein sequence ID" value="QAR34167.1"/>
    <property type="molecule type" value="Genomic_DNA"/>
</dbReference>
<evidence type="ECO:0000259" key="1">
    <source>
        <dbReference type="Pfam" id="PF12728"/>
    </source>
</evidence>